<dbReference type="EMBL" id="CADEAL010004246">
    <property type="protein sequence ID" value="CAB1455236.1"/>
    <property type="molecule type" value="Genomic_DNA"/>
</dbReference>
<protein>
    <submittedName>
        <fullName evidence="3">Uncharacterized protein</fullName>
    </submittedName>
</protein>
<reference evidence="3" key="1">
    <citation type="submission" date="2020-03" db="EMBL/GenBank/DDBJ databases">
        <authorList>
            <person name="Weist P."/>
        </authorList>
    </citation>
    <scope>NUCLEOTIDE SEQUENCE</scope>
</reference>
<sequence length="209" mass="22648">MLCIDRRASPAGAESTDEALLNLALMPTRPCKALPGHYKLSAERLPGAGDNTIVKSLWATAAACSLLRRARGDGSAATGTVSRTGAFVVGVGVLLLASPIAQILVIRDSVGERMVPRQSGWTRNHFLDLFRASICLCGGERRTGRLVRNDTQRRRLGCVSTATAGMLWKPSPGIKKETESSLPTPNTAVETKRYRHKHQINFTQRLSTL</sequence>
<feature type="region of interest" description="Disordered" evidence="1">
    <location>
        <begin position="170"/>
        <end position="189"/>
    </location>
</feature>
<gene>
    <name evidence="3" type="ORF">PLEPLA_LOCUS43007</name>
</gene>
<evidence type="ECO:0000313" key="4">
    <source>
        <dbReference type="Proteomes" id="UP001153269"/>
    </source>
</evidence>
<keyword evidence="2" id="KW-0472">Membrane</keyword>
<feature type="transmembrane region" description="Helical" evidence="2">
    <location>
        <begin position="85"/>
        <end position="106"/>
    </location>
</feature>
<dbReference type="Proteomes" id="UP001153269">
    <property type="component" value="Unassembled WGS sequence"/>
</dbReference>
<proteinExistence type="predicted"/>
<keyword evidence="2" id="KW-1133">Transmembrane helix</keyword>
<dbReference type="AlphaFoldDB" id="A0A9N7Z943"/>
<evidence type="ECO:0000313" key="3">
    <source>
        <dbReference type="EMBL" id="CAB1455236.1"/>
    </source>
</evidence>
<name>A0A9N7Z943_PLEPL</name>
<accession>A0A9N7Z943</accession>
<keyword evidence="4" id="KW-1185">Reference proteome</keyword>
<feature type="compositionally biased region" description="Polar residues" evidence="1">
    <location>
        <begin position="180"/>
        <end position="189"/>
    </location>
</feature>
<keyword evidence="2" id="KW-0812">Transmembrane</keyword>
<comment type="caution">
    <text evidence="3">The sequence shown here is derived from an EMBL/GenBank/DDBJ whole genome shotgun (WGS) entry which is preliminary data.</text>
</comment>
<evidence type="ECO:0000256" key="2">
    <source>
        <dbReference type="SAM" id="Phobius"/>
    </source>
</evidence>
<organism evidence="3 4">
    <name type="scientific">Pleuronectes platessa</name>
    <name type="common">European plaice</name>
    <dbReference type="NCBI Taxonomy" id="8262"/>
    <lineage>
        <taxon>Eukaryota</taxon>
        <taxon>Metazoa</taxon>
        <taxon>Chordata</taxon>
        <taxon>Craniata</taxon>
        <taxon>Vertebrata</taxon>
        <taxon>Euteleostomi</taxon>
        <taxon>Actinopterygii</taxon>
        <taxon>Neopterygii</taxon>
        <taxon>Teleostei</taxon>
        <taxon>Neoteleostei</taxon>
        <taxon>Acanthomorphata</taxon>
        <taxon>Carangaria</taxon>
        <taxon>Pleuronectiformes</taxon>
        <taxon>Pleuronectoidei</taxon>
        <taxon>Pleuronectidae</taxon>
        <taxon>Pleuronectes</taxon>
    </lineage>
</organism>
<evidence type="ECO:0000256" key="1">
    <source>
        <dbReference type="SAM" id="MobiDB-lite"/>
    </source>
</evidence>